<sequence length="363" mass="39263">MPRVAFYAPMKPPSHPVPSGDRAFARALMAAIATGDTEVSLVSTVQTHDSKGNAARQTKLRAAAMSDAARLIDQLAVDPPDLWVTYHNYYKAPDFIGHAVTSALGMPYIQIEASRAKKRLTGPWGAFAAAAESAIDAADVVFCLTDHDLTALERHRPPGQRLINLRPFLPRSALPAATDPARHLPKMLTAGMMRHGDKLGSYQIIADTLANLQGTDWQLDVAGDGPARAEVERLMEPFGNQVRFLGQLDAEQMARAYANAALFFWPGVNEGFGMVYLEAQAAGLPVVAQDRPGVRDVLAPGTYPLPEDGATALASQITRLLCDADLCREIGATARHTIARDHLIGSARYTFWSAVTPLMERIS</sequence>
<dbReference type="EMBL" id="JASMWN010000001">
    <property type="protein sequence ID" value="MDU9002295.1"/>
    <property type="molecule type" value="Genomic_DNA"/>
</dbReference>
<keyword evidence="2" id="KW-0328">Glycosyltransferase</keyword>
<dbReference type="PANTHER" id="PTHR45947:SF3">
    <property type="entry name" value="SULFOQUINOVOSYL TRANSFERASE SQD2"/>
    <property type="match status" value="1"/>
</dbReference>
<dbReference type="CDD" id="cd03801">
    <property type="entry name" value="GT4_PimA-like"/>
    <property type="match status" value="1"/>
</dbReference>
<protein>
    <submittedName>
        <fullName evidence="2">Glycosyltransferase family 4 protein</fullName>
        <ecNumber evidence="2">2.4.-.-</ecNumber>
    </submittedName>
</protein>
<feature type="domain" description="Glycosyl transferase family 1" evidence="1">
    <location>
        <begin position="211"/>
        <end position="336"/>
    </location>
</feature>
<dbReference type="SUPFAM" id="SSF53756">
    <property type="entry name" value="UDP-Glycosyltransferase/glycogen phosphorylase"/>
    <property type="match status" value="1"/>
</dbReference>
<reference evidence="3" key="1">
    <citation type="submission" date="2023-05" db="EMBL/GenBank/DDBJ databases">
        <title>Sedimentitalea sp. nov. JM2-8.</title>
        <authorList>
            <person name="Huang J."/>
        </authorList>
    </citation>
    <scope>NUCLEOTIDE SEQUENCE [LARGE SCALE GENOMIC DNA]</scope>
    <source>
        <strain evidence="3">KHS03</strain>
    </source>
</reference>
<dbReference type="InterPro" id="IPR050194">
    <property type="entry name" value="Glycosyltransferase_grp1"/>
</dbReference>
<dbReference type="EC" id="2.4.-.-" evidence="2"/>
<name>A0ABU3V7Z2_9RHOB</name>
<evidence type="ECO:0000313" key="3">
    <source>
        <dbReference type="Proteomes" id="UP001255416"/>
    </source>
</evidence>
<keyword evidence="3" id="KW-1185">Reference proteome</keyword>
<evidence type="ECO:0000259" key="1">
    <source>
        <dbReference type="Pfam" id="PF00534"/>
    </source>
</evidence>
<dbReference type="GO" id="GO:0016757">
    <property type="term" value="F:glycosyltransferase activity"/>
    <property type="evidence" value="ECO:0007669"/>
    <property type="project" value="UniProtKB-KW"/>
</dbReference>
<accession>A0ABU3V7Z2</accession>
<dbReference type="Proteomes" id="UP001255416">
    <property type="component" value="Unassembled WGS sequence"/>
</dbReference>
<evidence type="ECO:0000313" key="2">
    <source>
        <dbReference type="EMBL" id="MDU9002295.1"/>
    </source>
</evidence>
<gene>
    <name evidence="2" type="ORF">QO231_00360</name>
</gene>
<dbReference type="InterPro" id="IPR001296">
    <property type="entry name" value="Glyco_trans_1"/>
</dbReference>
<dbReference type="RefSeq" id="WP_316771873.1">
    <property type="nucleotide sequence ID" value="NZ_JASMWN010000001.1"/>
</dbReference>
<comment type="caution">
    <text evidence="2">The sequence shown here is derived from an EMBL/GenBank/DDBJ whole genome shotgun (WGS) entry which is preliminary data.</text>
</comment>
<organism evidence="2 3">
    <name type="scientific">Sedimentitalea todarodis</name>
    <dbReference type="NCBI Taxonomy" id="1631240"/>
    <lineage>
        <taxon>Bacteria</taxon>
        <taxon>Pseudomonadati</taxon>
        <taxon>Pseudomonadota</taxon>
        <taxon>Alphaproteobacteria</taxon>
        <taxon>Rhodobacterales</taxon>
        <taxon>Paracoccaceae</taxon>
        <taxon>Sedimentitalea</taxon>
    </lineage>
</organism>
<dbReference type="PANTHER" id="PTHR45947">
    <property type="entry name" value="SULFOQUINOVOSYL TRANSFERASE SQD2"/>
    <property type="match status" value="1"/>
</dbReference>
<keyword evidence="2" id="KW-0808">Transferase</keyword>
<proteinExistence type="predicted"/>
<dbReference type="Pfam" id="PF00534">
    <property type="entry name" value="Glycos_transf_1"/>
    <property type="match status" value="1"/>
</dbReference>
<dbReference type="Gene3D" id="3.40.50.2000">
    <property type="entry name" value="Glycogen Phosphorylase B"/>
    <property type="match status" value="1"/>
</dbReference>